<organism evidence="9 10">
    <name type="scientific">Bacillus infantis</name>
    <dbReference type="NCBI Taxonomy" id="324767"/>
    <lineage>
        <taxon>Bacteria</taxon>
        <taxon>Bacillati</taxon>
        <taxon>Bacillota</taxon>
        <taxon>Bacilli</taxon>
        <taxon>Bacillales</taxon>
        <taxon>Bacillaceae</taxon>
        <taxon>Bacillus</taxon>
    </lineage>
</organism>
<dbReference type="Proteomes" id="UP000322139">
    <property type="component" value="Unassembled WGS sequence"/>
</dbReference>
<evidence type="ECO:0000313" key="9">
    <source>
        <dbReference type="EMBL" id="TYS50472.1"/>
    </source>
</evidence>
<dbReference type="SMART" id="SM00934">
    <property type="entry name" value="OMPdecase"/>
    <property type="match status" value="1"/>
</dbReference>
<dbReference type="GO" id="GO:0043801">
    <property type="term" value="F:hexulose-6-phosphate synthase activity"/>
    <property type="evidence" value="ECO:0007669"/>
    <property type="project" value="UniProtKB-EC"/>
</dbReference>
<accession>A0A5D4RM19</accession>
<dbReference type="GO" id="GO:0006207">
    <property type="term" value="P:'de novo' pyrimidine nucleobase biosynthetic process"/>
    <property type="evidence" value="ECO:0007669"/>
    <property type="project" value="InterPro"/>
</dbReference>
<dbReference type="InterPro" id="IPR017553">
    <property type="entry name" value="3-hexulose-6-phosphate_synth"/>
</dbReference>
<evidence type="ECO:0000256" key="3">
    <source>
        <dbReference type="ARBA" id="ARBA00006350"/>
    </source>
</evidence>
<gene>
    <name evidence="9" type="ORF">FZD51_07300</name>
</gene>
<dbReference type="Pfam" id="PF00215">
    <property type="entry name" value="OMPdecase"/>
    <property type="match status" value="1"/>
</dbReference>
<dbReference type="NCBIfam" id="TIGR03128">
    <property type="entry name" value="RuMP_HxlA"/>
    <property type="match status" value="1"/>
</dbReference>
<dbReference type="PANTHER" id="PTHR35039:SF3">
    <property type="entry name" value="3-KETO-L-GULONATE-6-PHOSPHATE DECARBOXYLASE SGBH-RELATED"/>
    <property type="match status" value="1"/>
</dbReference>
<dbReference type="GO" id="GO:0019854">
    <property type="term" value="P:L-ascorbic acid catabolic process"/>
    <property type="evidence" value="ECO:0007669"/>
    <property type="project" value="TreeGrafter"/>
</dbReference>
<evidence type="ECO:0000256" key="1">
    <source>
        <dbReference type="ARBA" id="ARBA00000718"/>
    </source>
</evidence>
<dbReference type="PANTHER" id="PTHR35039">
    <property type="entry name" value="3-KETO-L-GULONATE-6-PHOSPHATE DECARBOXYLASE SGBH-RELATED"/>
    <property type="match status" value="1"/>
</dbReference>
<dbReference type="GO" id="GO:0033982">
    <property type="term" value="F:3-dehydro-L-gulonate-6-phosphate decarboxylase activity"/>
    <property type="evidence" value="ECO:0007669"/>
    <property type="project" value="TreeGrafter"/>
</dbReference>
<dbReference type="FunFam" id="3.20.20.70:FF:000022">
    <property type="entry name" value="3-keto-L-gulonate-6-phosphate decarboxylase UlaD"/>
    <property type="match status" value="1"/>
</dbReference>
<evidence type="ECO:0000256" key="6">
    <source>
        <dbReference type="ARBA" id="ARBA00023239"/>
    </source>
</evidence>
<dbReference type="Gene3D" id="3.20.20.70">
    <property type="entry name" value="Aldolase class I"/>
    <property type="match status" value="1"/>
</dbReference>
<protein>
    <recommendedName>
        <fullName evidence="4">3-hexulose-6-phosphate synthase</fullName>
        <ecNumber evidence="4">4.1.2.43</ecNumber>
    </recommendedName>
</protein>
<proteinExistence type="inferred from homology"/>
<keyword evidence="6" id="KW-0456">Lyase</keyword>
<comment type="pathway">
    <text evidence="2">One-carbon metabolism; formaldehyde assimilation via RuMP pathway; D-fructose 6-phosphate from D-ribulose 5-phosphate and formaldehyde: step 1/2.</text>
</comment>
<sequence length="210" mass="22720">MKVQLALDRLTNEECFRIVKEAYENIDWIEIGTGVIKEYGMDIIRSMKKEFPEKVLVADMKTCDAGRHEANQAFGAGADIVTVMGFSHNGTIKETLEAAEVHGKRIMIDLLGIHDSARAREIHQLGARLFCLHIGKDMQKEGQLADPALFQAAEGLEDSEIAIAGGISEKTIGTLKNSIVDIAIVGSAITGSEKPGSSSLSLKRLIGADL</sequence>
<dbReference type="SUPFAM" id="SSF51366">
    <property type="entry name" value="Ribulose-phoshate binding barrel"/>
    <property type="match status" value="1"/>
</dbReference>
<dbReference type="InterPro" id="IPR041710">
    <property type="entry name" value="HPS/KGPDC"/>
</dbReference>
<dbReference type="GO" id="GO:0004590">
    <property type="term" value="F:orotidine-5'-phosphate decarboxylase activity"/>
    <property type="evidence" value="ECO:0007669"/>
    <property type="project" value="InterPro"/>
</dbReference>
<dbReference type="GO" id="GO:0006730">
    <property type="term" value="P:one-carbon metabolic process"/>
    <property type="evidence" value="ECO:0007669"/>
    <property type="project" value="UniProtKB-KW"/>
</dbReference>
<evidence type="ECO:0000313" key="10">
    <source>
        <dbReference type="Proteomes" id="UP000322139"/>
    </source>
</evidence>
<dbReference type="EMBL" id="VTER01000003">
    <property type="protein sequence ID" value="TYS50472.1"/>
    <property type="molecule type" value="Genomic_DNA"/>
</dbReference>
<evidence type="ECO:0000256" key="2">
    <source>
        <dbReference type="ARBA" id="ARBA00005014"/>
    </source>
</evidence>
<feature type="domain" description="Orotidine 5'-phosphate decarboxylase" evidence="8">
    <location>
        <begin position="2"/>
        <end position="202"/>
    </location>
</feature>
<dbReference type="InterPro" id="IPR001754">
    <property type="entry name" value="OMPdeCOase_dom"/>
</dbReference>
<dbReference type="AlphaFoldDB" id="A0A5D4RM19"/>
<evidence type="ECO:0000256" key="4">
    <source>
        <dbReference type="ARBA" id="ARBA00012890"/>
    </source>
</evidence>
<dbReference type="InterPro" id="IPR013785">
    <property type="entry name" value="Aldolase_TIM"/>
</dbReference>
<name>A0A5D4RM19_9BACI</name>
<dbReference type="EC" id="4.1.2.43" evidence="4"/>
<reference evidence="9 10" key="1">
    <citation type="submission" date="2019-08" db="EMBL/GenBank/DDBJ databases">
        <title>Bacillus genomes from the desert of Cuatro Cienegas, Coahuila.</title>
        <authorList>
            <person name="Olmedo-Alvarez G."/>
        </authorList>
    </citation>
    <scope>NUCLEOTIDE SEQUENCE [LARGE SCALE GENOMIC DNA]</scope>
    <source>
        <strain evidence="9 10">CH446_14T</strain>
    </source>
</reference>
<comment type="caution">
    <text evidence="9">The sequence shown here is derived from an EMBL/GenBank/DDBJ whole genome shotgun (WGS) entry which is preliminary data.</text>
</comment>
<keyword evidence="7" id="KW-0119">Carbohydrate metabolism</keyword>
<dbReference type="CDD" id="cd04726">
    <property type="entry name" value="KGPDC_HPS"/>
    <property type="match status" value="1"/>
</dbReference>
<evidence type="ECO:0000259" key="8">
    <source>
        <dbReference type="SMART" id="SM00934"/>
    </source>
</evidence>
<comment type="similarity">
    <text evidence="3">Belongs to the HPS/KGPDC family. HPS subfamily.</text>
</comment>
<keyword evidence="5" id="KW-0554">One-carbon metabolism</keyword>
<comment type="catalytic activity">
    <reaction evidence="1">
        <text>D-ribulose 5-phosphate + formaldehyde = D-arabino-hex-3-ulose 6-phosphate</text>
        <dbReference type="Rhea" id="RHEA:25201"/>
        <dbReference type="ChEBI" id="CHEBI:16842"/>
        <dbReference type="ChEBI" id="CHEBI:58121"/>
        <dbReference type="ChEBI" id="CHEBI:58542"/>
        <dbReference type="EC" id="4.1.2.43"/>
    </reaction>
</comment>
<evidence type="ECO:0000256" key="7">
    <source>
        <dbReference type="ARBA" id="ARBA00023277"/>
    </source>
</evidence>
<dbReference type="InterPro" id="IPR011060">
    <property type="entry name" value="RibuloseP-bd_barrel"/>
</dbReference>
<evidence type="ECO:0000256" key="5">
    <source>
        <dbReference type="ARBA" id="ARBA00022563"/>
    </source>
</evidence>